<proteinExistence type="predicted"/>
<keyword evidence="3" id="KW-1185">Reference proteome</keyword>
<dbReference type="AlphaFoldDB" id="A0A229VXR4"/>
<feature type="region of interest" description="Disordered" evidence="1">
    <location>
        <begin position="1"/>
        <end position="21"/>
    </location>
</feature>
<dbReference type="RefSeq" id="WP_093960418.1">
    <property type="nucleotide sequence ID" value="NZ_NEWD01000016.1"/>
</dbReference>
<evidence type="ECO:0000313" key="2">
    <source>
        <dbReference type="EMBL" id="OXN00392.1"/>
    </source>
</evidence>
<gene>
    <name evidence="2" type="ORF">Tam10B_1262</name>
</gene>
<evidence type="ECO:0000256" key="1">
    <source>
        <dbReference type="SAM" id="MobiDB-lite"/>
    </source>
</evidence>
<dbReference type="Proteomes" id="UP000215433">
    <property type="component" value="Unassembled WGS sequence"/>
</dbReference>
<name>A0A229VXR4_9BIFI</name>
<comment type="caution">
    <text evidence="2">The sequence shown here is derived from an EMBL/GenBank/DDBJ whole genome shotgun (WGS) entry which is preliminary data.</text>
</comment>
<dbReference type="EMBL" id="NEWD01000016">
    <property type="protein sequence ID" value="OXN00392.1"/>
    <property type="molecule type" value="Genomic_DNA"/>
</dbReference>
<organism evidence="2 3">
    <name type="scientific">Bifidobacterium vansinderenii</name>
    <dbReference type="NCBI Taxonomy" id="1984871"/>
    <lineage>
        <taxon>Bacteria</taxon>
        <taxon>Bacillati</taxon>
        <taxon>Actinomycetota</taxon>
        <taxon>Actinomycetes</taxon>
        <taxon>Bifidobacteriales</taxon>
        <taxon>Bifidobacteriaceae</taxon>
        <taxon>Bifidobacterium</taxon>
    </lineage>
</organism>
<sequence>MSKKTVKKYGGPRKNEAPARGFVDEGDCSLPYMRVIPFPTDGAGRHVGPRFLLMGGSEEDLDWSEHETRNEREEVLYDVDTADTRKKLRALDPSITEQECREVISYITAMDVPDEDHYGANLAMRLNRYRMLQYMAGGDSVWDHLIIGLERWRPTAGSDENSILRTGLALVASIDDEALRRAVNMSNSIKRKFGIGYKPGAGAWVYTRRILNSALRGM</sequence>
<reference evidence="2 3" key="1">
    <citation type="submission" date="2017-05" db="EMBL/GenBank/DDBJ databases">
        <title>Bifidobacterium vansinderenii sp. nov.</title>
        <authorList>
            <person name="Lugli G.A."/>
            <person name="Duranti S."/>
            <person name="Mangifesta M."/>
        </authorList>
    </citation>
    <scope>NUCLEOTIDE SEQUENCE [LARGE SCALE GENOMIC DNA]</scope>
    <source>
        <strain evidence="2 3">Tam10B</strain>
    </source>
</reference>
<protein>
    <submittedName>
        <fullName evidence="2">Uncharacterized protein</fullName>
    </submittedName>
</protein>
<feature type="compositionally biased region" description="Basic residues" evidence="1">
    <location>
        <begin position="1"/>
        <end position="11"/>
    </location>
</feature>
<evidence type="ECO:0000313" key="3">
    <source>
        <dbReference type="Proteomes" id="UP000215433"/>
    </source>
</evidence>
<accession>A0A229VXR4</accession>